<comment type="caution">
    <text evidence="2">The sequence shown here is derived from an EMBL/GenBank/DDBJ whole genome shotgun (WGS) entry which is preliminary data.</text>
</comment>
<dbReference type="Gene3D" id="3.30.565.10">
    <property type="entry name" value="Histidine kinase-like ATPase, C-terminal domain"/>
    <property type="match status" value="1"/>
</dbReference>
<feature type="domain" description="Histidine phosphotransferase ChpT C-terminal" evidence="1">
    <location>
        <begin position="85"/>
        <end position="205"/>
    </location>
</feature>
<dbReference type="Pfam" id="PF10090">
    <property type="entry name" value="HPTransfase"/>
    <property type="match status" value="1"/>
</dbReference>
<sequence>MSQTDTPSASDLAALVAARLCHDLVSPISALGAALSVLDDDRAEDMREDAIELVRTGARQARAKLEYCRLAFGAGGSKPAVIDMAEIRRLADAMFQDARAELVWKSDAAGLEKPAARVLMNLVWLAVDSLPRGGTVTIEAAASDGGARLKIVSAGPKVRLEDAYVTAMSGRAPESGFDGRSVQPYYAGLIAREHGGRAGVEVGEDRAVFTALIAPMAREAA</sequence>
<reference evidence="2 3" key="1">
    <citation type="journal article" date="2017" name="Int. J. Syst. Evol. Microbiol.">
        <title>Marinicauda algicola sp. nov., isolated from a marine red alga Rhodosorus marinus.</title>
        <authorList>
            <person name="Jeong S.E."/>
            <person name="Jeon S.H."/>
            <person name="Chun B.H."/>
            <person name="Kim D.W."/>
            <person name="Jeon C.O."/>
        </authorList>
    </citation>
    <scope>NUCLEOTIDE SEQUENCE [LARGE SCALE GENOMIC DNA]</scope>
    <source>
        <strain evidence="2 3">JCM 31718</strain>
    </source>
</reference>
<protein>
    <recommendedName>
        <fullName evidence="1">Histidine phosphotransferase ChpT C-terminal domain-containing protein</fullName>
    </recommendedName>
</protein>
<dbReference type="NCBIfam" id="NF046025">
    <property type="entry name" value="HisPtaseChptCaul"/>
    <property type="match status" value="1"/>
</dbReference>
<dbReference type="Proteomes" id="UP000308054">
    <property type="component" value="Unassembled WGS sequence"/>
</dbReference>
<dbReference type="OrthoDB" id="9803702at2"/>
<dbReference type="RefSeq" id="WP_135997063.1">
    <property type="nucleotide sequence ID" value="NZ_CP071057.1"/>
</dbReference>
<accession>A0A4V3RXR7</accession>
<evidence type="ECO:0000313" key="3">
    <source>
        <dbReference type="Proteomes" id="UP000308054"/>
    </source>
</evidence>
<organism evidence="2 3">
    <name type="scientific">Marinicauda algicola</name>
    <dbReference type="NCBI Taxonomy" id="2029849"/>
    <lineage>
        <taxon>Bacteria</taxon>
        <taxon>Pseudomonadati</taxon>
        <taxon>Pseudomonadota</taxon>
        <taxon>Alphaproteobacteria</taxon>
        <taxon>Maricaulales</taxon>
        <taxon>Maricaulaceae</taxon>
        <taxon>Marinicauda</taxon>
    </lineage>
</organism>
<gene>
    <name evidence="2" type="ORF">E5163_13970</name>
</gene>
<dbReference type="InterPro" id="IPR018762">
    <property type="entry name" value="ChpT_C"/>
</dbReference>
<dbReference type="AlphaFoldDB" id="A0A4V3RXR7"/>
<name>A0A4V3RXR7_9PROT</name>
<dbReference type="InterPro" id="IPR036890">
    <property type="entry name" value="HATPase_C_sf"/>
</dbReference>
<keyword evidence="3" id="KW-1185">Reference proteome</keyword>
<evidence type="ECO:0000259" key="1">
    <source>
        <dbReference type="Pfam" id="PF10090"/>
    </source>
</evidence>
<dbReference type="Gene3D" id="1.10.287.130">
    <property type="match status" value="1"/>
</dbReference>
<evidence type="ECO:0000313" key="2">
    <source>
        <dbReference type="EMBL" id="TGY87539.1"/>
    </source>
</evidence>
<dbReference type="EMBL" id="SRXW01000005">
    <property type="protein sequence ID" value="TGY87539.1"/>
    <property type="molecule type" value="Genomic_DNA"/>
</dbReference>
<proteinExistence type="predicted"/>